<dbReference type="EMBL" id="CP032152">
    <property type="protein sequence ID" value="AXY67326.1"/>
    <property type="molecule type" value="Genomic_DNA"/>
</dbReference>
<keyword evidence="2" id="KW-0375">Hydrogen ion transport</keyword>
<keyword evidence="1" id="KW-0813">Transport</keyword>
<accession>A0A3B7MJF9</accession>
<keyword evidence="2" id="KW-0406">Ion transport</keyword>
<evidence type="ECO:0000256" key="4">
    <source>
        <dbReference type="SAM" id="Coils"/>
    </source>
</evidence>
<dbReference type="SUPFAM" id="SSF81573">
    <property type="entry name" value="F1F0 ATP synthase subunit B, membrane domain"/>
    <property type="match status" value="1"/>
</dbReference>
<keyword evidence="6" id="KW-1185">Reference proteome</keyword>
<evidence type="ECO:0000256" key="1">
    <source>
        <dbReference type="ARBA" id="ARBA00022448"/>
    </source>
</evidence>
<dbReference type="KEGG" id="tsq:D3A95_01575"/>
<name>A0A3B7MJF9_9CYAN</name>
<evidence type="ECO:0000256" key="3">
    <source>
        <dbReference type="ARBA" id="ARBA00023310"/>
    </source>
</evidence>
<dbReference type="Proteomes" id="UP000261812">
    <property type="component" value="Chromosome"/>
</dbReference>
<dbReference type="GO" id="GO:1902600">
    <property type="term" value="P:proton transmembrane transport"/>
    <property type="evidence" value="ECO:0007669"/>
    <property type="project" value="UniProtKB-KW"/>
</dbReference>
<protein>
    <submittedName>
        <fullName evidence="5">ATP synthase F0 subunit B</fullName>
    </submittedName>
</protein>
<evidence type="ECO:0000256" key="2">
    <source>
        <dbReference type="ARBA" id="ARBA00022781"/>
    </source>
</evidence>
<organism evidence="5 6">
    <name type="scientific">Thermosynechococcus sichuanensis E542</name>
    <dbReference type="NCBI Taxonomy" id="2016101"/>
    <lineage>
        <taxon>Bacteria</taxon>
        <taxon>Bacillati</taxon>
        <taxon>Cyanobacteriota</taxon>
        <taxon>Cyanophyceae</taxon>
        <taxon>Acaryochloridales</taxon>
        <taxon>Thermosynechococcaceae</taxon>
        <taxon>Thermosynechococcus</taxon>
        <taxon>Thermosynechococcus sichuanensis</taxon>
    </lineage>
</organism>
<dbReference type="InterPro" id="IPR028987">
    <property type="entry name" value="ATP_synth_B-like_membr_sf"/>
</dbReference>
<gene>
    <name evidence="5" type="ORF">D3A95_01575</name>
</gene>
<dbReference type="AlphaFoldDB" id="A0A3B7MJF9"/>
<keyword evidence="3" id="KW-0066">ATP synthesis</keyword>
<keyword evidence="4" id="KW-0175">Coiled coil</keyword>
<evidence type="ECO:0000313" key="6">
    <source>
        <dbReference type="Proteomes" id="UP000261812"/>
    </source>
</evidence>
<proteinExistence type="predicted"/>
<dbReference type="GO" id="GO:0006754">
    <property type="term" value="P:ATP biosynthetic process"/>
    <property type="evidence" value="ECO:0007669"/>
    <property type="project" value="UniProtKB-KW"/>
</dbReference>
<dbReference type="CDD" id="cd06503">
    <property type="entry name" value="ATP-synt_Fo_b"/>
    <property type="match status" value="1"/>
</dbReference>
<reference evidence="6" key="1">
    <citation type="submission" date="2018-09" db="EMBL/GenBank/DDBJ databases">
        <title>Complete genome sequence of thermophilic cyanobacteria strain Thermosynechococcus elongatus PKUAC-SCTE542.</title>
        <authorList>
            <person name="Liang Y."/>
            <person name="Tang J."/>
            <person name="Daroch M."/>
        </authorList>
    </citation>
    <scope>NUCLEOTIDE SEQUENCE [LARGE SCALE GENOMIC DNA]</scope>
    <source>
        <strain evidence="6">E542</strain>
    </source>
</reference>
<feature type="coiled-coil region" evidence="4">
    <location>
        <begin position="92"/>
        <end position="162"/>
    </location>
</feature>
<dbReference type="Gene3D" id="1.20.5.620">
    <property type="entry name" value="F1F0 ATP synthase subunit B, membrane domain"/>
    <property type="match status" value="1"/>
</dbReference>
<evidence type="ECO:0000313" key="5">
    <source>
        <dbReference type="EMBL" id="AXY67326.1"/>
    </source>
</evidence>
<dbReference type="RefSeq" id="WP_181495766.1">
    <property type="nucleotide sequence ID" value="NZ_CP032152.1"/>
</dbReference>
<sequence>MLYSNADPISTTTGVNEALDVPSVPLELLQQLQKLEELLILEGTKIPLTGRKLIDEEQILNQLAHIEQAIPESVKTAQRILNQRDEIIKKAQHRAQEIIRAAEQRAAQIADELRIRQQAELEAQKIRQQVQQEVEFMRQRAIEEINLLRQNTEKELAHLRQVTRHECQERQQEADAYADRTLAEMERQFKEMLAVIQNGRQYLKQHQAHRQP</sequence>